<dbReference type="InterPro" id="IPR036291">
    <property type="entry name" value="NAD(P)-bd_dom_sf"/>
</dbReference>
<evidence type="ECO:0000313" key="5">
    <source>
        <dbReference type="Proteomes" id="UP000192578"/>
    </source>
</evidence>
<dbReference type="PRINTS" id="PR00080">
    <property type="entry name" value="SDRFAMILY"/>
</dbReference>
<dbReference type="Gene3D" id="3.40.50.720">
    <property type="entry name" value="NAD(P)-binding Rossmann-like Domain"/>
    <property type="match status" value="1"/>
</dbReference>
<dbReference type="FunFam" id="3.40.50.720:FF:000137">
    <property type="entry name" value="Hydroxysteroid (17-beta) dehydrogenase 3"/>
    <property type="match status" value="1"/>
</dbReference>
<proteinExistence type="inferred from homology"/>
<dbReference type="EMBL" id="MTYJ01000037">
    <property type="protein sequence ID" value="OQV19654.1"/>
    <property type="molecule type" value="Genomic_DNA"/>
</dbReference>
<evidence type="ECO:0000256" key="3">
    <source>
        <dbReference type="RuleBase" id="RU000363"/>
    </source>
</evidence>
<keyword evidence="5" id="KW-1185">Reference proteome</keyword>
<reference evidence="5" key="1">
    <citation type="submission" date="2017-01" db="EMBL/GenBank/DDBJ databases">
        <title>Comparative genomics of anhydrobiosis in the tardigrade Hypsibius dujardini.</title>
        <authorList>
            <person name="Yoshida Y."/>
            <person name="Koutsovoulos G."/>
            <person name="Laetsch D."/>
            <person name="Stevens L."/>
            <person name="Kumar S."/>
            <person name="Horikawa D."/>
            <person name="Ishino K."/>
            <person name="Komine S."/>
            <person name="Tomita M."/>
            <person name="Blaxter M."/>
            <person name="Arakawa K."/>
        </authorList>
    </citation>
    <scope>NUCLEOTIDE SEQUENCE [LARGE SCALE GENOMIC DNA]</scope>
    <source>
        <strain evidence="5">Z151</strain>
    </source>
</reference>
<evidence type="ECO:0000256" key="1">
    <source>
        <dbReference type="ARBA" id="ARBA00022857"/>
    </source>
</evidence>
<dbReference type="Pfam" id="PF00106">
    <property type="entry name" value="adh_short"/>
    <property type="match status" value="1"/>
</dbReference>
<evidence type="ECO:0000256" key="2">
    <source>
        <dbReference type="ARBA" id="ARBA00023002"/>
    </source>
</evidence>
<dbReference type="SUPFAM" id="SSF51735">
    <property type="entry name" value="NAD(P)-binding Rossmann-fold domains"/>
    <property type="match status" value="1"/>
</dbReference>
<protein>
    <submittedName>
        <fullName evidence="4">Very-long-chain 3-oxoacyl-CoA reductase-A</fullName>
    </submittedName>
</protein>
<organism evidence="4 5">
    <name type="scientific">Hypsibius exemplaris</name>
    <name type="common">Freshwater tardigrade</name>
    <dbReference type="NCBI Taxonomy" id="2072580"/>
    <lineage>
        <taxon>Eukaryota</taxon>
        <taxon>Metazoa</taxon>
        <taxon>Ecdysozoa</taxon>
        <taxon>Tardigrada</taxon>
        <taxon>Eutardigrada</taxon>
        <taxon>Parachela</taxon>
        <taxon>Hypsibioidea</taxon>
        <taxon>Hypsibiidae</taxon>
        <taxon>Hypsibius</taxon>
    </lineage>
</organism>
<keyword evidence="1" id="KW-0521">NADP</keyword>
<dbReference type="PANTHER" id="PTHR43899:SF40">
    <property type="entry name" value="INACTIVE HYDROXYSTEROID DEHYDROGENASE-LIKE PROTEIN 1"/>
    <property type="match status" value="1"/>
</dbReference>
<dbReference type="AlphaFoldDB" id="A0A1W0WWS5"/>
<gene>
    <name evidence="4" type="ORF">BV898_06426</name>
</gene>
<comment type="caution">
    <text evidence="4">The sequence shown here is derived from an EMBL/GenBank/DDBJ whole genome shotgun (WGS) entry which is preliminary data.</text>
</comment>
<dbReference type="PANTHER" id="PTHR43899">
    <property type="entry name" value="RH59310P"/>
    <property type="match status" value="1"/>
</dbReference>
<keyword evidence="2" id="KW-0560">Oxidoreductase</keyword>
<dbReference type="InterPro" id="IPR002347">
    <property type="entry name" value="SDR_fam"/>
</dbReference>
<dbReference type="GO" id="GO:0016491">
    <property type="term" value="F:oxidoreductase activity"/>
    <property type="evidence" value="ECO:0007669"/>
    <property type="project" value="UniProtKB-KW"/>
</dbReference>
<dbReference type="CDD" id="cd05356">
    <property type="entry name" value="17beta-HSD1_like_SDR_c"/>
    <property type="match status" value="1"/>
</dbReference>
<accession>A0A1W0WWS5</accession>
<evidence type="ECO:0000313" key="4">
    <source>
        <dbReference type="EMBL" id="OQV19654.1"/>
    </source>
</evidence>
<dbReference type="PRINTS" id="PR00081">
    <property type="entry name" value="GDHRDH"/>
</dbReference>
<dbReference type="InterPro" id="IPR051019">
    <property type="entry name" value="VLCFA-Steroid_DH"/>
</dbReference>
<sequence>MLSRFQFPSQLAASLPFVPHLDKALAPLGSSVKTYAAAIGAVYVAVKTTQAVACLGRGLVSYVLANPLHLAGDLRKVGDWAVVTGASDGIGKEYAHQLAAKGLNVVLFGRNQEKTEQVAQEIRSVYKVLAKVIILDLARITADDVKVIQEQLLSLKIALLINNAGIICDTERFLAAPVTDEKAVDMVNVNITAVVLVTRAVLPIMLAQGKGYIMNMSSGLGEKPVIGMALYAASKTFIDYFSQALDYEYKCKGVRVQSVICGMVATNMLPVKQRSSCFTADPRAFVSSALGLVGVRQRHHGHWKAALMSLLGRPMPAYCLLPCNK</sequence>
<dbReference type="Proteomes" id="UP000192578">
    <property type="component" value="Unassembled WGS sequence"/>
</dbReference>
<comment type="similarity">
    <text evidence="3">Belongs to the short-chain dehydrogenases/reductases (SDR) family.</text>
</comment>
<name>A0A1W0WWS5_HYPEX</name>
<dbReference type="GO" id="GO:0005783">
    <property type="term" value="C:endoplasmic reticulum"/>
    <property type="evidence" value="ECO:0007669"/>
    <property type="project" value="TreeGrafter"/>
</dbReference>
<dbReference type="OrthoDB" id="5545019at2759"/>